<comment type="caution">
    <text evidence="1">The sequence shown here is derived from an EMBL/GenBank/DDBJ whole genome shotgun (WGS) entry which is preliminary data.</text>
</comment>
<dbReference type="Proteomes" id="UP000284785">
    <property type="component" value="Unassembled WGS sequence"/>
</dbReference>
<sequence>MERFGCSKHYILWKISYAELLVMNMDVSRYISKEELIEREKNRRPETFTTEYFQTRLGG</sequence>
<accession>A0A139L2D8</accession>
<organism evidence="1 2">
    <name type="scientific">Bacteroides thetaiotaomicron</name>
    <dbReference type="NCBI Taxonomy" id="818"/>
    <lineage>
        <taxon>Bacteria</taxon>
        <taxon>Pseudomonadati</taxon>
        <taxon>Bacteroidota</taxon>
        <taxon>Bacteroidia</taxon>
        <taxon>Bacteroidales</taxon>
        <taxon>Bacteroidaceae</taxon>
        <taxon>Bacteroides</taxon>
    </lineage>
</organism>
<dbReference type="EMBL" id="QSJP01000001">
    <property type="protein sequence ID" value="RHD91599.1"/>
    <property type="molecule type" value="Genomic_DNA"/>
</dbReference>
<gene>
    <name evidence="1" type="ORF">DW780_00935</name>
</gene>
<name>A0A139L2D8_BACT4</name>
<evidence type="ECO:0000313" key="2">
    <source>
        <dbReference type="Proteomes" id="UP000284785"/>
    </source>
</evidence>
<dbReference type="AlphaFoldDB" id="A0A139L2D8"/>
<proteinExistence type="predicted"/>
<protein>
    <submittedName>
        <fullName evidence="1">Uncharacterized protein</fullName>
    </submittedName>
</protein>
<dbReference type="RefSeq" id="WP_061472863.1">
    <property type="nucleotide sequence ID" value="NZ_CAXTGU010000004.1"/>
</dbReference>
<reference evidence="1 2" key="1">
    <citation type="submission" date="2018-08" db="EMBL/GenBank/DDBJ databases">
        <title>A genome reference for cultivated species of the human gut microbiota.</title>
        <authorList>
            <person name="Zou Y."/>
            <person name="Xue W."/>
            <person name="Luo G."/>
        </authorList>
    </citation>
    <scope>NUCLEOTIDE SEQUENCE [LARGE SCALE GENOMIC DNA]</scope>
    <source>
        <strain evidence="1 2">AM30-26</strain>
    </source>
</reference>
<evidence type="ECO:0000313" key="1">
    <source>
        <dbReference type="EMBL" id="RHD91599.1"/>
    </source>
</evidence>